<comment type="similarity">
    <text evidence="1">Belongs to the short-chain dehydrogenases/reductases (SDR) family.</text>
</comment>
<evidence type="ECO:0000256" key="1">
    <source>
        <dbReference type="ARBA" id="ARBA00006484"/>
    </source>
</evidence>
<dbReference type="PRINTS" id="PR00081">
    <property type="entry name" value="GDHRDH"/>
</dbReference>
<dbReference type="RefSeq" id="XP_040783447.1">
    <property type="nucleotide sequence ID" value="XM_040938097.1"/>
</dbReference>
<proteinExistence type="inferred from homology"/>
<dbReference type="InterPro" id="IPR036291">
    <property type="entry name" value="NAD(P)-bd_dom_sf"/>
</dbReference>
<dbReference type="OrthoDB" id="191139at2759"/>
<keyword evidence="3" id="KW-0560">Oxidoreductase</keyword>
<comment type="caution">
    <text evidence="4">The sequence shown here is derived from an EMBL/GenBank/DDBJ whole genome shotgun (WGS) entry which is preliminary data.</text>
</comment>
<dbReference type="SUPFAM" id="SSF51735">
    <property type="entry name" value="NAD(P)-binding Rossmann-fold domains"/>
    <property type="match status" value="1"/>
</dbReference>
<evidence type="ECO:0000313" key="4">
    <source>
        <dbReference type="EMBL" id="KAF1840884.1"/>
    </source>
</evidence>
<gene>
    <name evidence="4" type="ORF">K460DRAFT_420734</name>
</gene>
<name>A0A9P4G8E1_9PLEO</name>
<dbReference type="AlphaFoldDB" id="A0A9P4G8E1"/>
<dbReference type="Gene3D" id="3.40.50.720">
    <property type="entry name" value="NAD(P)-binding Rossmann-like Domain"/>
    <property type="match status" value="1"/>
</dbReference>
<dbReference type="Proteomes" id="UP000800039">
    <property type="component" value="Unassembled WGS sequence"/>
</dbReference>
<evidence type="ECO:0000256" key="3">
    <source>
        <dbReference type="ARBA" id="ARBA00023002"/>
    </source>
</evidence>
<keyword evidence="2" id="KW-0521">NADP</keyword>
<dbReference type="InterPro" id="IPR002347">
    <property type="entry name" value="SDR_fam"/>
</dbReference>
<accession>A0A9P4G8E1</accession>
<sequence>MGQKLSSFWDQSFFIAPPAFTDEHLPDQTGRVHFITGGYAGIGYHLARLLYAKNATLYLAGRSESKANASIAQLRSDFPLSKGRLIFLYLDLADLTTIKPAVEEFLNKEDKLDVLVNNAAIMVPPTGSKSVQGYDLQTATNVYGPFLLTILLREAIVKAAKKADTGSVRVVWAASHAADLFGPSGGVHFVPDPAQEGNAGENLKIKEDFAGGPSYAQTKAADIMLGVECARRWGNEGIISNSLNPGNLRSELVRYRSWFEKFVAEWIINHPVEMGAWTELFAGWSPEVTPQLNGCYIIPWGRIGSYNEGLKQAISEGKAKMLWEVCESIVQKYM</sequence>
<evidence type="ECO:0000256" key="2">
    <source>
        <dbReference type="ARBA" id="ARBA00022857"/>
    </source>
</evidence>
<dbReference type="PANTHER" id="PTHR24320:SF236">
    <property type="entry name" value="SHORT-CHAIN DEHYDROGENASE-RELATED"/>
    <property type="match status" value="1"/>
</dbReference>
<protein>
    <submittedName>
        <fullName evidence="4">NAD(P)-binding protein</fullName>
    </submittedName>
</protein>
<dbReference type="EMBL" id="ML976619">
    <property type="protein sequence ID" value="KAF1840884.1"/>
    <property type="molecule type" value="Genomic_DNA"/>
</dbReference>
<reference evidence="4" key="1">
    <citation type="submission" date="2020-01" db="EMBL/GenBank/DDBJ databases">
        <authorList>
            <consortium name="DOE Joint Genome Institute"/>
            <person name="Haridas S."/>
            <person name="Albert R."/>
            <person name="Binder M."/>
            <person name="Bloem J."/>
            <person name="Labutti K."/>
            <person name="Salamov A."/>
            <person name="Andreopoulos B."/>
            <person name="Baker S.E."/>
            <person name="Barry K."/>
            <person name="Bills G."/>
            <person name="Bluhm B.H."/>
            <person name="Cannon C."/>
            <person name="Castanera R."/>
            <person name="Culley D.E."/>
            <person name="Daum C."/>
            <person name="Ezra D."/>
            <person name="Gonzalez J.B."/>
            <person name="Henrissat B."/>
            <person name="Kuo A."/>
            <person name="Liang C."/>
            <person name="Lipzen A."/>
            <person name="Lutzoni F."/>
            <person name="Magnuson J."/>
            <person name="Mondo S."/>
            <person name="Nolan M."/>
            <person name="Ohm R."/>
            <person name="Pangilinan J."/>
            <person name="Park H.-J."/>
            <person name="Ramirez L."/>
            <person name="Alfaro M."/>
            <person name="Sun H."/>
            <person name="Tritt A."/>
            <person name="Yoshinaga Y."/>
            <person name="Zwiers L.-H."/>
            <person name="Turgeon B.G."/>
            <person name="Goodwin S.B."/>
            <person name="Spatafora J.W."/>
            <person name="Crous P.W."/>
            <person name="Grigoriev I.V."/>
        </authorList>
    </citation>
    <scope>NUCLEOTIDE SEQUENCE</scope>
    <source>
        <strain evidence="4">CBS 394.84</strain>
    </source>
</reference>
<dbReference type="GO" id="GO:0016491">
    <property type="term" value="F:oxidoreductase activity"/>
    <property type="evidence" value="ECO:0007669"/>
    <property type="project" value="UniProtKB-KW"/>
</dbReference>
<dbReference type="PANTHER" id="PTHR24320">
    <property type="entry name" value="RETINOL DEHYDROGENASE"/>
    <property type="match status" value="1"/>
</dbReference>
<dbReference type="GeneID" id="63855347"/>
<evidence type="ECO:0000313" key="5">
    <source>
        <dbReference type="Proteomes" id="UP000800039"/>
    </source>
</evidence>
<organism evidence="4 5">
    <name type="scientific">Cucurbitaria berberidis CBS 394.84</name>
    <dbReference type="NCBI Taxonomy" id="1168544"/>
    <lineage>
        <taxon>Eukaryota</taxon>
        <taxon>Fungi</taxon>
        <taxon>Dikarya</taxon>
        <taxon>Ascomycota</taxon>
        <taxon>Pezizomycotina</taxon>
        <taxon>Dothideomycetes</taxon>
        <taxon>Pleosporomycetidae</taxon>
        <taxon>Pleosporales</taxon>
        <taxon>Pleosporineae</taxon>
        <taxon>Cucurbitariaceae</taxon>
        <taxon>Cucurbitaria</taxon>
    </lineage>
</organism>
<dbReference type="Pfam" id="PF00106">
    <property type="entry name" value="adh_short"/>
    <property type="match status" value="1"/>
</dbReference>
<keyword evidence="5" id="KW-1185">Reference proteome</keyword>